<keyword evidence="2" id="KW-1185">Reference proteome</keyword>
<dbReference type="Proteomes" id="UP001140096">
    <property type="component" value="Unassembled WGS sequence"/>
</dbReference>
<evidence type="ECO:0000313" key="2">
    <source>
        <dbReference type="Proteomes" id="UP001140096"/>
    </source>
</evidence>
<organism evidence="1 2">
    <name type="scientific">Coemansia furcata</name>
    <dbReference type="NCBI Taxonomy" id="417177"/>
    <lineage>
        <taxon>Eukaryota</taxon>
        <taxon>Fungi</taxon>
        <taxon>Fungi incertae sedis</taxon>
        <taxon>Zoopagomycota</taxon>
        <taxon>Kickxellomycotina</taxon>
        <taxon>Kickxellomycetes</taxon>
        <taxon>Kickxellales</taxon>
        <taxon>Kickxellaceae</taxon>
        <taxon>Coemansia</taxon>
    </lineage>
</organism>
<feature type="non-terminal residue" evidence="1">
    <location>
        <position position="1"/>
    </location>
</feature>
<proteinExistence type="predicted"/>
<sequence length="105" mass="12158">EILQTPEDRKKLDGLYECILCACCSTACPSYWWNQDAYLGPSILLQAYRWMADSRDQHLPERLSQMENAFSVYRCHTIMNCTRTCPKHLNPGYAISQIKLLLAKN</sequence>
<reference evidence="1" key="1">
    <citation type="submission" date="2022-07" db="EMBL/GenBank/DDBJ databases">
        <title>Phylogenomic reconstructions and comparative analyses of Kickxellomycotina fungi.</title>
        <authorList>
            <person name="Reynolds N.K."/>
            <person name="Stajich J.E."/>
            <person name="Barry K."/>
            <person name="Grigoriev I.V."/>
            <person name="Crous P."/>
            <person name="Smith M.E."/>
        </authorList>
    </citation>
    <scope>NUCLEOTIDE SEQUENCE</scope>
    <source>
        <strain evidence="1">CBS 102833</strain>
    </source>
</reference>
<comment type="caution">
    <text evidence="1">The sequence shown here is derived from an EMBL/GenBank/DDBJ whole genome shotgun (WGS) entry which is preliminary data.</text>
</comment>
<protein>
    <submittedName>
        <fullName evidence="1">Succinate dehydrogenase complex, subunit B</fullName>
        <ecNumber evidence="1">1.3.5.1</ecNumber>
    </submittedName>
</protein>
<evidence type="ECO:0000313" key="1">
    <source>
        <dbReference type="EMBL" id="KAJ2800416.1"/>
    </source>
</evidence>
<name>A0ACC1L3V3_9FUNG</name>
<gene>
    <name evidence="1" type="primary">SDH2</name>
    <name evidence="1" type="ORF">H4S07_005186</name>
</gene>
<dbReference type="EMBL" id="JANBUP010002419">
    <property type="protein sequence ID" value="KAJ2800416.1"/>
    <property type="molecule type" value="Genomic_DNA"/>
</dbReference>
<accession>A0ACC1L3V3</accession>
<dbReference type="EC" id="1.3.5.1" evidence="1"/>
<keyword evidence="1" id="KW-0560">Oxidoreductase</keyword>